<dbReference type="Gene3D" id="1.25.40.10">
    <property type="entry name" value="Tetratricopeptide repeat domain"/>
    <property type="match status" value="1"/>
</dbReference>
<sequence>MPAPFRLLLATSLLLCATTGFAGGNGASSEAPAWTDEPPVLARMLEDGYRAERSRLTALAAARYCGAARHGSIEAQFQLGRLLLKNRRLADQPDNAVNLLALAARQGHEGAQALLAAGRSSPADIGNDLPECLFSDDAGSIADSGAVVPFEVVERFIASLSVERRRHARLVQRLAPGYDVDPRLALAIVRTESNFNADARSPRNAQGLMQLIPDTAERFGVRNIMDPEQNVRGGLAYLRWLLRRFEGDVLMTAAAYNAGEGAVERYGGVPPYDETQEYVRRIMAFYRASQHEQPVLRILASARPQDS</sequence>
<accession>A0A2U8GWA5</accession>
<reference evidence="4 5" key="1">
    <citation type="submission" date="2017-06" db="EMBL/GenBank/DDBJ databases">
        <title>Azoarcus.</title>
        <authorList>
            <person name="Woo J.-H."/>
            <person name="Kim H.-S."/>
        </authorList>
    </citation>
    <scope>NUCLEOTIDE SEQUENCE [LARGE SCALE GENOMIC DNA]</scope>
    <source>
        <strain evidence="4 5">TSPY31</strain>
    </source>
</reference>
<dbReference type="InterPro" id="IPR011990">
    <property type="entry name" value="TPR-like_helical_dom_sf"/>
</dbReference>
<dbReference type="KEGG" id="acom:CEW83_15275"/>
<dbReference type="SUPFAM" id="SSF53955">
    <property type="entry name" value="Lysozyme-like"/>
    <property type="match status" value="1"/>
</dbReference>
<dbReference type="GO" id="GO:0016020">
    <property type="term" value="C:membrane"/>
    <property type="evidence" value="ECO:0007669"/>
    <property type="project" value="InterPro"/>
</dbReference>
<proteinExistence type="inferred from homology"/>
<dbReference type="GO" id="GO:0008933">
    <property type="term" value="F:peptidoglycan lytic transglycosylase activity"/>
    <property type="evidence" value="ECO:0007669"/>
    <property type="project" value="InterPro"/>
</dbReference>
<dbReference type="InterPro" id="IPR000189">
    <property type="entry name" value="Transglyc_AS"/>
</dbReference>
<dbReference type="Pfam" id="PF01464">
    <property type="entry name" value="SLT"/>
    <property type="match status" value="1"/>
</dbReference>
<feature type="domain" description="Transglycosylase SLT" evidence="3">
    <location>
        <begin position="173"/>
        <end position="268"/>
    </location>
</feature>
<evidence type="ECO:0000313" key="4">
    <source>
        <dbReference type="EMBL" id="AWI77758.1"/>
    </source>
</evidence>
<dbReference type="EMBL" id="CP022187">
    <property type="protein sequence ID" value="AWI77758.1"/>
    <property type="molecule type" value="Genomic_DNA"/>
</dbReference>
<dbReference type="InterPro" id="IPR008258">
    <property type="entry name" value="Transglycosylase_SLT_dom_1"/>
</dbReference>
<dbReference type="PANTHER" id="PTHR37423:SF2">
    <property type="entry name" value="MEMBRANE-BOUND LYTIC MUREIN TRANSGLYCOSYLASE C"/>
    <property type="match status" value="1"/>
</dbReference>
<organism evidence="4 5">
    <name type="scientific">Parazoarcus communis</name>
    <dbReference type="NCBI Taxonomy" id="41977"/>
    <lineage>
        <taxon>Bacteria</taxon>
        <taxon>Pseudomonadati</taxon>
        <taxon>Pseudomonadota</taxon>
        <taxon>Betaproteobacteria</taxon>
        <taxon>Rhodocyclales</taxon>
        <taxon>Zoogloeaceae</taxon>
        <taxon>Parazoarcus</taxon>
    </lineage>
</organism>
<evidence type="ECO:0000313" key="5">
    <source>
        <dbReference type="Proteomes" id="UP000244930"/>
    </source>
</evidence>
<evidence type="ECO:0000256" key="2">
    <source>
        <dbReference type="SAM" id="SignalP"/>
    </source>
</evidence>
<protein>
    <submittedName>
        <fullName evidence="4">Lytic transglycosylase</fullName>
    </submittedName>
</protein>
<feature type="chain" id="PRO_5016128069" evidence="2">
    <location>
        <begin position="23"/>
        <end position="307"/>
    </location>
</feature>
<dbReference type="SUPFAM" id="SSF81901">
    <property type="entry name" value="HCP-like"/>
    <property type="match status" value="1"/>
</dbReference>
<feature type="signal peptide" evidence="2">
    <location>
        <begin position="1"/>
        <end position="22"/>
    </location>
</feature>
<dbReference type="GO" id="GO:0000270">
    <property type="term" value="P:peptidoglycan metabolic process"/>
    <property type="evidence" value="ECO:0007669"/>
    <property type="project" value="InterPro"/>
</dbReference>
<keyword evidence="5" id="KW-1185">Reference proteome</keyword>
<keyword evidence="2" id="KW-0732">Signal</keyword>
<name>A0A2U8GWA5_9RHOO</name>
<dbReference type="AlphaFoldDB" id="A0A2U8GWA5"/>
<comment type="similarity">
    <text evidence="1">Belongs to the transglycosylase Slt family.</text>
</comment>
<dbReference type="PROSITE" id="PS00922">
    <property type="entry name" value="TRANSGLYCOSYLASE"/>
    <property type="match status" value="1"/>
</dbReference>
<dbReference type="Proteomes" id="UP000244930">
    <property type="component" value="Chromosome"/>
</dbReference>
<dbReference type="InterPro" id="IPR023346">
    <property type="entry name" value="Lysozyme-like_dom_sf"/>
</dbReference>
<evidence type="ECO:0000259" key="3">
    <source>
        <dbReference type="Pfam" id="PF01464"/>
    </source>
</evidence>
<dbReference type="PANTHER" id="PTHR37423">
    <property type="entry name" value="SOLUBLE LYTIC MUREIN TRANSGLYCOSYLASE-RELATED"/>
    <property type="match status" value="1"/>
</dbReference>
<dbReference type="CDD" id="cd00254">
    <property type="entry name" value="LT-like"/>
    <property type="match status" value="1"/>
</dbReference>
<gene>
    <name evidence="4" type="ORF">CEW83_15275</name>
</gene>
<evidence type="ECO:0000256" key="1">
    <source>
        <dbReference type="ARBA" id="ARBA00007734"/>
    </source>
</evidence>
<dbReference type="Gene3D" id="1.10.530.10">
    <property type="match status" value="1"/>
</dbReference>